<protein>
    <recommendedName>
        <fullName evidence="1">HTH merR-type domain-containing protein</fullName>
    </recommendedName>
</protein>
<dbReference type="PROSITE" id="PS50937">
    <property type="entry name" value="HTH_MERR_2"/>
    <property type="match status" value="1"/>
</dbReference>
<gene>
    <name evidence="2" type="ORF">LCGC14_1072590</name>
</gene>
<reference evidence="2" key="1">
    <citation type="journal article" date="2015" name="Nature">
        <title>Complex archaea that bridge the gap between prokaryotes and eukaryotes.</title>
        <authorList>
            <person name="Spang A."/>
            <person name="Saw J.H."/>
            <person name="Jorgensen S.L."/>
            <person name="Zaremba-Niedzwiedzka K."/>
            <person name="Martijn J."/>
            <person name="Lind A.E."/>
            <person name="van Eijk R."/>
            <person name="Schleper C."/>
            <person name="Guy L."/>
            <person name="Ettema T.J."/>
        </authorList>
    </citation>
    <scope>NUCLEOTIDE SEQUENCE</scope>
</reference>
<feature type="domain" description="HTH merR-type" evidence="1">
    <location>
        <begin position="8"/>
        <end position="78"/>
    </location>
</feature>
<sequence>MKTKENTLIRMSALAEKADIAWSTLKFYIEQDLLVFEEKTKGGFRMFDEKKAMGILTRIKKLKEKRRTIAEIKEVIGA</sequence>
<comment type="caution">
    <text evidence="2">The sequence shown here is derived from an EMBL/GenBank/DDBJ whole genome shotgun (WGS) entry which is preliminary data.</text>
</comment>
<dbReference type="Gene3D" id="1.10.1660.10">
    <property type="match status" value="1"/>
</dbReference>
<proteinExistence type="predicted"/>
<dbReference type="SMART" id="SM00422">
    <property type="entry name" value="HTH_MERR"/>
    <property type="match status" value="1"/>
</dbReference>
<evidence type="ECO:0000259" key="1">
    <source>
        <dbReference type="PROSITE" id="PS50937"/>
    </source>
</evidence>
<organism evidence="2">
    <name type="scientific">marine sediment metagenome</name>
    <dbReference type="NCBI Taxonomy" id="412755"/>
    <lineage>
        <taxon>unclassified sequences</taxon>
        <taxon>metagenomes</taxon>
        <taxon>ecological metagenomes</taxon>
    </lineage>
</organism>
<dbReference type="AlphaFoldDB" id="A0A0F9MHM3"/>
<dbReference type="GO" id="GO:0006355">
    <property type="term" value="P:regulation of DNA-templated transcription"/>
    <property type="evidence" value="ECO:0007669"/>
    <property type="project" value="InterPro"/>
</dbReference>
<dbReference type="EMBL" id="LAZR01004632">
    <property type="protein sequence ID" value="KKN06900.1"/>
    <property type="molecule type" value="Genomic_DNA"/>
</dbReference>
<name>A0A0F9MHM3_9ZZZZ</name>
<dbReference type="GO" id="GO:0003677">
    <property type="term" value="F:DNA binding"/>
    <property type="evidence" value="ECO:0007669"/>
    <property type="project" value="InterPro"/>
</dbReference>
<dbReference type="SUPFAM" id="SSF46955">
    <property type="entry name" value="Putative DNA-binding domain"/>
    <property type="match status" value="1"/>
</dbReference>
<dbReference type="InterPro" id="IPR000551">
    <property type="entry name" value="MerR-type_HTH_dom"/>
</dbReference>
<accession>A0A0F9MHM3</accession>
<dbReference type="InterPro" id="IPR009061">
    <property type="entry name" value="DNA-bd_dom_put_sf"/>
</dbReference>
<dbReference type="Pfam" id="PF13411">
    <property type="entry name" value="MerR_1"/>
    <property type="match status" value="1"/>
</dbReference>
<evidence type="ECO:0000313" key="2">
    <source>
        <dbReference type="EMBL" id="KKN06900.1"/>
    </source>
</evidence>